<name>A0A7K0FI60_9SPHI</name>
<feature type="transmembrane region" description="Helical" evidence="1">
    <location>
        <begin position="60"/>
        <end position="78"/>
    </location>
</feature>
<dbReference type="AlphaFoldDB" id="A0A7K0FI60"/>
<gene>
    <name evidence="2" type="ORF">GJJ64_00530</name>
</gene>
<accession>A0A7K0FI60</accession>
<keyword evidence="1" id="KW-0472">Membrane</keyword>
<keyword evidence="1" id="KW-0812">Transmembrane</keyword>
<feature type="transmembrane region" description="Helical" evidence="1">
    <location>
        <begin position="375"/>
        <end position="403"/>
    </location>
</feature>
<feature type="transmembrane region" description="Helical" evidence="1">
    <location>
        <begin position="34"/>
        <end position="51"/>
    </location>
</feature>
<protein>
    <recommendedName>
        <fullName evidence="4">O-antigen ligase domain-containing protein</fullName>
    </recommendedName>
</protein>
<sequence length="418" mass="47154">MFKLDFNKGLFILLYVTTFSGALRKWLTLPSALNNIFVGLIILIPTLLIFLKSEHKHEYYLSKGIFYTYLFFLAIMATNPLNHTLYHGLFGILIHLLFFGILWAYQKNKASFIDKKFISTTLVLLAIQVIIGSIQYSSPGDSFINRYAVDEESTAGAALVGDAVRVTGTFSYIAGYGAFILLALFISFYLIKKEIYPKYNFLILLSVFYGALLSGSRGTVGFVGLTIIMFFLFETKSFFNSKAIFNTFIAGVIFLFANTLIGDPLDIYVRVEKSYDNFIKRFDNSSEEGESRLTEDIYEAIDGKYEYGLTGIGLGSTYQGANILFGQSPQAASIFYEGELFRTVIEGGYLLLLLRFILLFALIKDLNFSIGFKIYLFFIIGLYCSIVFNIYSAIYLAIGLMLLSHAKETETTKIEQNT</sequence>
<organism evidence="2 3">
    <name type="scientific">Pedobacter puniceum</name>
    <dbReference type="NCBI Taxonomy" id="2666136"/>
    <lineage>
        <taxon>Bacteria</taxon>
        <taxon>Pseudomonadati</taxon>
        <taxon>Bacteroidota</taxon>
        <taxon>Sphingobacteriia</taxon>
        <taxon>Sphingobacteriales</taxon>
        <taxon>Sphingobacteriaceae</taxon>
        <taxon>Pedobacter</taxon>
    </lineage>
</organism>
<keyword evidence="3" id="KW-1185">Reference proteome</keyword>
<evidence type="ECO:0000256" key="1">
    <source>
        <dbReference type="SAM" id="Phobius"/>
    </source>
</evidence>
<feature type="transmembrane region" description="Helical" evidence="1">
    <location>
        <begin position="243"/>
        <end position="261"/>
    </location>
</feature>
<dbReference type="Proteomes" id="UP000462931">
    <property type="component" value="Unassembled WGS sequence"/>
</dbReference>
<evidence type="ECO:0008006" key="4">
    <source>
        <dbReference type="Google" id="ProtNLM"/>
    </source>
</evidence>
<feature type="transmembrane region" description="Helical" evidence="1">
    <location>
        <begin position="170"/>
        <end position="191"/>
    </location>
</feature>
<feature type="transmembrane region" description="Helical" evidence="1">
    <location>
        <begin position="203"/>
        <end position="231"/>
    </location>
</feature>
<feature type="transmembrane region" description="Helical" evidence="1">
    <location>
        <begin position="117"/>
        <end position="136"/>
    </location>
</feature>
<proteinExistence type="predicted"/>
<comment type="caution">
    <text evidence="2">The sequence shown here is derived from an EMBL/GenBank/DDBJ whole genome shotgun (WGS) entry which is preliminary data.</text>
</comment>
<evidence type="ECO:0000313" key="2">
    <source>
        <dbReference type="EMBL" id="MRX45669.1"/>
    </source>
</evidence>
<evidence type="ECO:0000313" key="3">
    <source>
        <dbReference type="Proteomes" id="UP000462931"/>
    </source>
</evidence>
<reference evidence="2 3" key="1">
    <citation type="submission" date="2019-11" db="EMBL/GenBank/DDBJ databases">
        <authorList>
            <person name="Cheng Q."/>
            <person name="Yang Z."/>
        </authorList>
    </citation>
    <scope>NUCLEOTIDE SEQUENCE [LARGE SCALE GENOMIC DNA]</scope>
    <source>
        <strain evidence="2 3">HX-22-1</strain>
    </source>
</reference>
<dbReference type="RefSeq" id="WP_154285839.1">
    <property type="nucleotide sequence ID" value="NZ_WKJI01000001.1"/>
</dbReference>
<feature type="transmembrane region" description="Helical" evidence="1">
    <location>
        <begin position="344"/>
        <end position="363"/>
    </location>
</feature>
<feature type="transmembrane region" description="Helical" evidence="1">
    <location>
        <begin position="84"/>
        <end position="105"/>
    </location>
</feature>
<keyword evidence="1" id="KW-1133">Transmembrane helix</keyword>
<dbReference type="EMBL" id="WKJI01000001">
    <property type="protein sequence ID" value="MRX45669.1"/>
    <property type="molecule type" value="Genomic_DNA"/>
</dbReference>